<dbReference type="KEGG" id="chya:V22_15270"/>
<feature type="domain" description="RNase III" evidence="11">
    <location>
        <begin position="14"/>
        <end position="138"/>
    </location>
</feature>
<comment type="similarity">
    <text evidence="2">Belongs to the ribonuclease III family.</text>
</comment>
<dbReference type="GO" id="GO:0004525">
    <property type="term" value="F:ribonuclease III activity"/>
    <property type="evidence" value="ECO:0007669"/>
    <property type="project" value="UniProtKB-UniRule"/>
</dbReference>
<feature type="binding site" evidence="9">
    <location>
        <position position="127"/>
    </location>
    <ligand>
        <name>Mg(2+)</name>
        <dbReference type="ChEBI" id="CHEBI:18420"/>
    </ligand>
</feature>
<feature type="active site" evidence="9">
    <location>
        <position position="127"/>
    </location>
</feature>
<evidence type="ECO:0000256" key="5">
    <source>
        <dbReference type="ARBA" id="ARBA00022722"/>
    </source>
</evidence>
<dbReference type="SUPFAM" id="SSF69065">
    <property type="entry name" value="RNase III domain-like"/>
    <property type="match status" value="1"/>
</dbReference>
<dbReference type="EC" id="3.1.26.3" evidence="9"/>
<keyword evidence="13" id="KW-1185">Reference proteome</keyword>
<dbReference type="GO" id="GO:0003725">
    <property type="term" value="F:double-stranded RNA binding"/>
    <property type="evidence" value="ECO:0007669"/>
    <property type="project" value="TreeGrafter"/>
</dbReference>
<dbReference type="AlphaFoldDB" id="A0A517T7E1"/>
<dbReference type="Gene3D" id="1.10.1520.10">
    <property type="entry name" value="Ribonuclease III domain"/>
    <property type="match status" value="1"/>
</dbReference>
<dbReference type="PANTHER" id="PTHR11207:SF0">
    <property type="entry name" value="RIBONUCLEASE 3"/>
    <property type="match status" value="1"/>
</dbReference>
<dbReference type="InterPro" id="IPR000999">
    <property type="entry name" value="RNase_III_dom"/>
</dbReference>
<dbReference type="Gene3D" id="3.30.160.20">
    <property type="match status" value="1"/>
</dbReference>
<dbReference type="EMBL" id="CP036316">
    <property type="protein sequence ID" value="QDT64295.1"/>
    <property type="molecule type" value="Genomic_DNA"/>
</dbReference>
<keyword evidence="9" id="KW-0479">Metal-binding</keyword>
<keyword evidence="9" id="KW-0699">rRNA-binding</keyword>
<dbReference type="SUPFAM" id="SSF54768">
    <property type="entry name" value="dsRNA-binding domain-like"/>
    <property type="match status" value="1"/>
</dbReference>
<evidence type="ECO:0000259" key="11">
    <source>
        <dbReference type="PROSITE" id="PS50142"/>
    </source>
</evidence>
<dbReference type="OrthoDB" id="9805026at2"/>
<dbReference type="PROSITE" id="PS50142">
    <property type="entry name" value="RNASE_3_2"/>
    <property type="match status" value="1"/>
</dbReference>
<keyword evidence="8 9" id="KW-0694">RNA-binding</keyword>
<dbReference type="GO" id="GO:0005737">
    <property type="term" value="C:cytoplasm"/>
    <property type="evidence" value="ECO:0007669"/>
    <property type="project" value="UniProtKB-SubCell"/>
</dbReference>
<dbReference type="Pfam" id="PF00035">
    <property type="entry name" value="dsrm"/>
    <property type="match status" value="1"/>
</dbReference>
<evidence type="ECO:0000313" key="13">
    <source>
        <dbReference type="Proteomes" id="UP000319976"/>
    </source>
</evidence>
<keyword evidence="9" id="KW-0963">Cytoplasm</keyword>
<dbReference type="Pfam" id="PF14622">
    <property type="entry name" value="Ribonucleas_3_3"/>
    <property type="match status" value="1"/>
</dbReference>
<gene>
    <name evidence="9 12" type="primary">rnc</name>
    <name evidence="12" type="ORF">V22_15270</name>
</gene>
<accession>A0A517T7E1</accession>
<dbReference type="GO" id="GO:0006397">
    <property type="term" value="P:mRNA processing"/>
    <property type="evidence" value="ECO:0007669"/>
    <property type="project" value="UniProtKB-UniRule"/>
</dbReference>
<dbReference type="Proteomes" id="UP000319976">
    <property type="component" value="Chromosome"/>
</dbReference>
<dbReference type="GO" id="GO:0019843">
    <property type="term" value="F:rRNA binding"/>
    <property type="evidence" value="ECO:0007669"/>
    <property type="project" value="UniProtKB-KW"/>
</dbReference>
<evidence type="ECO:0000256" key="4">
    <source>
        <dbReference type="ARBA" id="ARBA00022664"/>
    </source>
</evidence>
<dbReference type="GO" id="GO:0046872">
    <property type="term" value="F:metal ion binding"/>
    <property type="evidence" value="ECO:0007669"/>
    <property type="project" value="UniProtKB-KW"/>
</dbReference>
<protein>
    <recommendedName>
        <fullName evidence="9">Ribonuclease 3</fullName>
        <ecNumber evidence="9">3.1.26.3</ecNumber>
    </recommendedName>
    <alternativeName>
        <fullName evidence="9">Ribonuclease III</fullName>
        <shortName evidence="9">RNase III</shortName>
    </alternativeName>
</protein>
<dbReference type="SMART" id="SM00358">
    <property type="entry name" value="DSRM"/>
    <property type="match status" value="1"/>
</dbReference>
<evidence type="ECO:0000256" key="7">
    <source>
        <dbReference type="ARBA" id="ARBA00022801"/>
    </source>
</evidence>
<keyword evidence="9" id="KW-0460">Magnesium</keyword>
<dbReference type="PROSITE" id="PS00517">
    <property type="entry name" value="RNASE_3_1"/>
    <property type="match status" value="1"/>
</dbReference>
<dbReference type="InterPro" id="IPR011907">
    <property type="entry name" value="RNase_III"/>
</dbReference>
<proteinExistence type="inferred from homology"/>
<evidence type="ECO:0000256" key="6">
    <source>
        <dbReference type="ARBA" id="ARBA00022759"/>
    </source>
</evidence>
<keyword evidence="6 9" id="KW-0255">Endonuclease</keyword>
<keyword evidence="3 9" id="KW-0698">rRNA processing</keyword>
<evidence type="ECO:0000256" key="2">
    <source>
        <dbReference type="ARBA" id="ARBA00010183"/>
    </source>
</evidence>
<keyword evidence="7 9" id="KW-0378">Hydrolase</keyword>
<reference evidence="12 13" key="1">
    <citation type="submission" date="2019-02" db="EMBL/GenBank/DDBJ databases">
        <title>Deep-cultivation of Planctomycetes and their phenomic and genomic characterization uncovers novel biology.</title>
        <authorList>
            <person name="Wiegand S."/>
            <person name="Jogler M."/>
            <person name="Boedeker C."/>
            <person name="Pinto D."/>
            <person name="Vollmers J."/>
            <person name="Rivas-Marin E."/>
            <person name="Kohn T."/>
            <person name="Peeters S.H."/>
            <person name="Heuer A."/>
            <person name="Rast P."/>
            <person name="Oberbeckmann S."/>
            <person name="Bunk B."/>
            <person name="Jeske O."/>
            <person name="Meyerdierks A."/>
            <person name="Storesund J.E."/>
            <person name="Kallscheuer N."/>
            <person name="Luecker S."/>
            <person name="Lage O.M."/>
            <person name="Pohl T."/>
            <person name="Merkel B.J."/>
            <person name="Hornburger P."/>
            <person name="Mueller R.-W."/>
            <person name="Bruemmer F."/>
            <person name="Labrenz M."/>
            <person name="Spormann A.M."/>
            <person name="Op den Camp H."/>
            <person name="Overmann J."/>
            <person name="Amann R."/>
            <person name="Jetten M.S.M."/>
            <person name="Mascher T."/>
            <person name="Medema M.H."/>
            <person name="Devos D.P."/>
            <person name="Kaster A.-K."/>
            <person name="Ovreas L."/>
            <person name="Rohde M."/>
            <person name="Galperin M.Y."/>
            <person name="Jogler C."/>
        </authorList>
    </citation>
    <scope>NUCLEOTIDE SEQUENCE [LARGE SCALE GENOMIC DNA]</scope>
    <source>
        <strain evidence="12 13">V22</strain>
    </source>
</reference>
<evidence type="ECO:0000313" key="12">
    <source>
        <dbReference type="EMBL" id="QDT64295.1"/>
    </source>
</evidence>
<keyword evidence="4 9" id="KW-0507">mRNA processing</keyword>
<comment type="cofactor">
    <cofactor evidence="9">
        <name>Mg(2+)</name>
        <dbReference type="ChEBI" id="CHEBI:18420"/>
    </cofactor>
</comment>
<evidence type="ECO:0000256" key="1">
    <source>
        <dbReference type="ARBA" id="ARBA00000109"/>
    </source>
</evidence>
<dbReference type="InterPro" id="IPR036389">
    <property type="entry name" value="RNase_III_sf"/>
</dbReference>
<comment type="subcellular location">
    <subcellularLocation>
        <location evidence="9">Cytoplasm</location>
    </subcellularLocation>
</comment>
<feature type="binding site" evidence="9">
    <location>
        <position position="52"/>
    </location>
    <ligand>
        <name>Mg(2+)</name>
        <dbReference type="ChEBI" id="CHEBI:18420"/>
    </ligand>
</feature>
<evidence type="ECO:0000256" key="3">
    <source>
        <dbReference type="ARBA" id="ARBA00022552"/>
    </source>
</evidence>
<keyword evidence="9" id="KW-0819">tRNA processing</keyword>
<dbReference type="PANTHER" id="PTHR11207">
    <property type="entry name" value="RIBONUCLEASE III"/>
    <property type="match status" value="1"/>
</dbReference>
<sequence length="236" mass="26157">MSESGDFDSVEDKLHTCQQVLNYKFQNQQLLRHCLTHASLARTREESNERLEFLGDAILGVIVCELLFHTLPEEPEGELTRLKSVLVSRTTCARVCRERHLDQVLFLGKGLQGTEPIPSSIVGALFEAIVAGLYLDGGMDAARAFVEPVMTAELERVLASDTMKNYKSHLQHIAQTRFGATPTYTLLDESGPDHSKSFQVAAVIGDEQYPPAWGDNKKEAEQAAARNALSILEEEV</sequence>
<feature type="domain" description="DRBM" evidence="10">
    <location>
        <begin position="165"/>
        <end position="234"/>
    </location>
</feature>
<dbReference type="PROSITE" id="PS50137">
    <property type="entry name" value="DS_RBD"/>
    <property type="match status" value="1"/>
</dbReference>
<name>A0A517T7E1_9PLAN</name>
<dbReference type="CDD" id="cd10845">
    <property type="entry name" value="DSRM_RNAse_III_family"/>
    <property type="match status" value="1"/>
</dbReference>
<feature type="active site" evidence="9">
    <location>
        <position position="56"/>
    </location>
</feature>
<dbReference type="GO" id="GO:0010468">
    <property type="term" value="P:regulation of gene expression"/>
    <property type="evidence" value="ECO:0007669"/>
    <property type="project" value="TreeGrafter"/>
</dbReference>
<comment type="catalytic activity">
    <reaction evidence="1 9">
        <text>Endonucleolytic cleavage to 5'-phosphomonoester.</text>
        <dbReference type="EC" id="3.1.26.3"/>
    </reaction>
</comment>
<keyword evidence="5 9" id="KW-0540">Nuclease</keyword>
<dbReference type="GO" id="GO:0008033">
    <property type="term" value="P:tRNA processing"/>
    <property type="evidence" value="ECO:0007669"/>
    <property type="project" value="UniProtKB-KW"/>
</dbReference>
<dbReference type="SMART" id="SM00535">
    <property type="entry name" value="RIBOc"/>
    <property type="match status" value="1"/>
</dbReference>
<evidence type="ECO:0000256" key="8">
    <source>
        <dbReference type="ARBA" id="ARBA00022884"/>
    </source>
</evidence>
<organism evidence="12 13">
    <name type="scientific">Calycomorphotria hydatis</name>
    <dbReference type="NCBI Taxonomy" id="2528027"/>
    <lineage>
        <taxon>Bacteria</taxon>
        <taxon>Pseudomonadati</taxon>
        <taxon>Planctomycetota</taxon>
        <taxon>Planctomycetia</taxon>
        <taxon>Planctomycetales</taxon>
        <taxon>Planctomycetaceae</taxon>
        <taxon>Calycomorphotria</taxon>
    </lineage>
</organism>
<dbReference type="GO" id="GO:0006364">
    <property type="term" value="P:rRNA processing"/>
    <property type="evidence" value="ECO:0007669"/>
    <property type="project" value="UniProtKB-UniRule"/>
</dbReference>
<dbReference type="NCBIfam" id="TIGR02191">
    <property type="entry name" value="RNaseIII"/>
    <property type="match status" value="1"/>
</dbReference>
<evidence type="ECO:0000259" key="10">
    <source>
        <dbReference type="PROSITE" id="PS50137"/>
    </source>
</evidence>
<dbReference type="RefSeq" id="WP_145261333.1">
    <property type="nucleotide sequence ID" value="NZ_CP036316.1"/>
</dbReference>
<dbReference type="InterPro" id="IPR014720">
    <property type="entry name" value="dsRBD_dom"/>
</dbReference>
<comment type="subunit">
    <text evidence="9">Homodimer.</text>
</comment>
<dbReference type="CDD" id="cd00593">
    <property type="entry name" value="RIBOc"/>
    <property type="match status" value="1"/>
</dbReference>
<dbReference type="FunFam" id="1.10.1520.10:FF:000001">
    <property type="entry name" value="Ribonuclease 3"/>
    <property type="match status" value="1"/>
</dbReference>
<comment type="caution">
    <text evidence="9">Lacks conserved residue(s) required for the propagation of feature annotation.</text>
</comment>
<dbReference type="HAMAP" id="MF_00104">
    <property type="entry name" value="RNase_III"/>
    <property type="match status" value="1"/>
</dbReference>
<evidence type="ECO:0000256" key="9">
    <source>
        <dbReference type="HAMAP-Rule" id="MF_00104"/>
    </source>
</evidence>
<comment type="function">
    <text evidence="9">Digests double-stranded RNA. Involved in the processing of primary rRNA transcript to yield the immediate precursors to the large and small rRNAs (23S and 16S). Processes some mRNAs, and tRNAs when they are encoded in the rRNA operon. Processes pre-crRNA and tracrRNA of type II CRISPR loci if present in the organism.</text>
</comment>